<organism evidence="2 3">
    <name type="scientific">Chania multitudinisentens RB-25</name>
    <dbReference type="NCBI Taxonomy" id="1441930"/>
    <lineage>
        <taxon>Bacteria</taxon>
        <taxon>Pseudomonadati</taxon>
        <taxon>Pseudomonadota</taxon>
        <taxon>Gammaproteobacteria</taxon>
        <taxon>Enterobacterales</taxon>
        <taxon>Yersiniaceae</taxon>
        <taxon>Chania</taxon>
    </lineage>
</organism>
<evidence type="ECO:0000313" key="3">
    <source>
        <dbReference type="Proteomes" id="UP000019030"/>
    </source>
</evidence>
<dbReference type="KEGG" id="sfo:Z042_26065"/>
<feature type="domain" description="Transposase IS4-like" evidence="1">
    <location>
        <begin position="23"/>
        <end position="66"/>
    </location>
</feature>
<dbReference type="HOGENOM" id="CLU_055261_9_3_6"/>
<dbReference type="GO" id="GO:0006313">
    <property type="term" value="P:DNA transposition"/>
    <property type="evidence" value="ECO:0007669"/>
    <property type="project" value="InterPro"/>
</dbReference>
<dbReference type="InterPro" id="IPR002559">
    <property type="entry name" value="Transposase_11"/>
</dbReference>
<dbReference type="GO" id="GO:0004803">
    <property type="term" value="F:transposase activity"/>
    <property type="evidence" value="ECO:0007669"/>
    <property type="project" value="InterPro"/>
</dbReference>
<evidence type="ECO:0000313" key="2">
    <source>
        <dbReference type="EMBL" id="AJW28935.1"/>
    </source>
</evidence>
<proteinExistence type="predicted"/>
<accession>A0A0D4ZY67</accession>
<dbReference type="GO" id="GO:0003677">
    <property type="term" value="F:DNA binding"/>
    <property type="evidence" value="ECO:0007669"/>
    <property type="project" value="InterPro"/>
</dbReference>
<gene>
    <name evidence="2" type="ORF">Z042_26065</name>
</gene>
<evidence type="ECO:0000259" key="1">
    <source>
        <dbReference type="Pfam" id="PF01609"/>
    </source>
</evidence>
<dbReference type="EMBL" id="CP007044">
    <property type="protein sequence ID" value="AJW28935.1"/>
    <property type="molecule type" value="Genomic_DNA"/>
</dbReference>
<keyword evidence="3" id="KW-1185">Reference proteome</keyword>
<sequence>MRGRKAVIPFRSHEKVSQDKRQKLDTLLYKKRTAVECCFANLKEYRRIATRSEKTARNSFNMLKLGAIWLFLKLLSN</sequence>
<name>A0A0D4ZY67_9GAMM</name>
<dbReference type="AlphaFoldDB" id="A0A0D4ZY67"/>
<reference evidence="2 3" key="1">
    <citation type="submission" date="2014-01" db="EMBL/GenBank/DDBJ databases">
        <title>Isolation of Serratia multitudinisentens RB-25 from Ex-Landfill site.</title>
        <authorList>
            <person name="Robson E.H.J."/>
        </authorList>
    </citation>
    <scope>NUCLEOTIDE SEQUENCE [LARGE SCALE GENOMIC DNA]</scope>
    <source>
        <strain evidence="2 3">RB-25</strain>
    </source>
</reference>
<reference evidence="2 3" key="2">
    <citation type="submission" date="2015-03" db="EMBL/GenBank/DDBJ databases">
        <authorList>
            <person name="Chan K.-G."/>
        </authorList>
    </citation>
    <scope>NUCLEOTIDE SEQUENCE [LARGE SCALE GENOMIC DNA]</scope>
    <source>
        <strain evidence="2 3">RB-25</strain>
    </source>
</reference>
<dbReference type="Pfam" id="PF01609">
    <property type="entry name" value="DDE_Tnp_1"/>
    <property type="match status" value="1"/>
</dbReference>
<protein>
    <submittedName>
        <fullName evidence="2">Transposase</fullName>
    </submittedName>
</protein>
<dbReference type="Proteomes" id="UP000019030">
    <property type="component" value="Chromosome"/>
</dbReference>